<evidence type="ECO:0000259" key="3">
    <source>
        <dbReference type="PROSITE" id="PS50043"/>
    </source>
</evidence>
<reference evidence="5" key="1">
    <citation type="journal article" date="2019" name="Int. J. Syst. Evol. Microbiol.">
        <title>The Global Catalogue of Microorganisms (GCM) 10K type strain sequencing project: providing services to taxonomists for standard genome sequencing and annotation.</title>
        <authorList>
            <consortium name="The Broad Institute Genomics Platform"/>
            <consortium name="The Broad Institute Genome Sequencing Center for Infectious Disease"/>
            <person name="Wu L."/>
            <person name="Ma J."/>
        </authorList>
    </citation>
    <scope>NUCLEOTIDE SEQUENCE [LARGE SCALE GENOMIC DNA]</scope>
    <source>
        <strain evidence="5">CGMCC 4.1641</strain>
    </source>
</reference>
<dbReference type="Pfam" id="PF13191">
    <property type="entry name" value="AAA_16"/>
    <property type="match status" value="1"/>
</dbReference>
<proteinExistence type="predicted"/>
<keyword evidence="5" id="KW-1185">Reference proteome</keyword>
<evidence type="ECO:0000313" key="5">
    <source>
        <dbReference type="Proteomes" id="UP001596222"/>
    </source>
</evidence>
<comment type="caution">
    <text evidence="4">The sequence shown here is derived from an EMBL/GenBank/DDBJ whole genome shotgun (WGS) entry which is preliminary data.</text>
</comment>
<keyword evidence="2" id="KW-0067">ATP-binding</keyword>
<dbReference type="InterPro" id="IPR027417">
    <property type="entry name" value="P-loop_NTPase"/>
</dbReference>
<sequence>MSECWPTLPDDACTACTARTACTAAEPGGGPDTGLGELIGRETEMGRVVALLAAARSGRGGALVVTGEPGVGKTRLAAEALAVAAEADMVAVGGRAATVGSPVPYRPLVEALLLLARAGLLPDPDELGGYGPVLARLLGDTQDGAGPGTGGPGTASPIVVAETTLRLLAVVGGQRGCLLVLDDLHDADAGTLAVVEYLLDHIGHQPAVLLLIAGHGPCEAADLAARARQRGAAEVLGLRPLSRPDVRLLVATELGIAPADVCPELVERVVAGSAGIPFVVKELVHDLAGGPSLHAARTPPVPSTVADDVRRRAGKLGPLGAEFLGMAALFGQRFPLPVLEHAIGRDHGESSAILRAAVASCLITPDGPGTQWYTFRYRAAAEAVLDGLGPGERAGYARRAVHALTALHPGLPGSWCAHAARLHEHAGDTREAVRLYCEAAGRAMREGTVERAAVLLARAHRHLGPGTAPEVRATTLEELLDAVVCSGRFDLLPAPASVMESLDTLDTLDALDGDGDQGSDGATGDEHAVPARRRAALHARLSDIAALRGRPAEALRHLETARRLLGSHPTDDHATLVDIAGARVELSRPAPDRLRTAARLTHRALDTAQRAGLPDRACTALLLLGQLARERDELLATTHFGQARAIALAHRLPVHRMSAEVHLAAAAASLDGRPERVEQTRQEALRMGLRPLAHEAGFVLELERIRRCEFTAARDRIREGAADAERRGLVRSLAMLRLAEAVRCAHQGRRTEMEEALERLAPLVDAAPGVRAMSYGPARAFCSLLEERHDAAGQEFAQALAYDAENPATGDFGKHGIILLLGVLAGRMGRRHYAGVMETSAGGTRWNHQFTGLAHAVLLGREGRCDEATAAAGRALEAAAPYPTARRLCLRLVAQAAYEDGWGAPVEWLREAEEYFHGAGLRAVAGASRALLRGMGASVRQRRTGTEQVPPELRRCGITVREFEVARLVAERIANKDIAGRLHISPRTVEKHVSSLLQKTGHPNRRAFATATRDLVP</sequence>
<dbReference type="EMBL" id="JBHSKJ010000004">
    <property type="protein sequence ID" value="MFC5144911.1"/>
    <property type="molecule type" value="Genomic_DNA"/>
</dbReference>
<dbReference type="SUPFAM" id="SSF46894">
    <property type="entry name" value="C-terminal effector domain of the bipartite response regulators"/>
    <property type="match status" value="1"/>
</dbReference>
<dbReference type="RefSeq" id="WP_382039068.1">
    <property type="nucleotide sequence ID" value="NZ_JBHSKJ010000004.1"/>
</dbReference>
<dbReference type="Gene3D" id="3.40.50.300">
    <property type="entry name" value="P-loop containing nucleotide triphosphate hydrolases"/>
    <property type="match status" value="1"/>
</dbReference>
<dbReference type="PANTHER" id="PTHR16305:SF35">
    <property type="entry name" value="TRANSCRIPTIONAL ACTIVATOR DOMAIN"/>
    <property type="match status" value="1"/>
</dbReference>
<dbReference type="Gene3D" id="1.10.10.10">
    <property type="entry name" value="Winged helix-like DNA-binding domain superfamily/Winged helix DNA-binding domain"/>
    <property type="match status" value="1"/>
</dbReference>
<dbReference type="PROSITE" id="PS50043">
    <property type="entry name" value="HTH_LUXR_2"/>
    <property type="match status" value="1"/>
</dbReference>
<accession>A0ABV9ZU20</accession>
<dbReference type="InterPro" id="IPR041664">
    <property type="entry name" value="AAA_16"/>
</dbReference>
<dbReference type="InterPro" id="IPR000792">
    <property type="entry name" value="Tscrpt_reg_LuxR_C"/>
</dbReference>
<dbReference type="Proteomes" id="UP001596222">
    <property type="component" value="Unassembled WGS sequence"/>
</dbReference>
<dbReference type="CDD" id="cd06170">
    <property type="entry name" value="LuxR_C_like"/>
    <property type="match status" value="1"/>
</dbReference>
<evidence type="ECO:0000256" key="1">
    <source>
        <dbReference type="ARBA" id="ARBA00022741"/>
    </source>
</evidence>
<evidence type="ECO:0000313" key="4">
    <source>
        <dbReference type="EMBL" id="MFC5144911.1"/>
    </source>
</evidence>
<gene>
    <name evidence="4" type="ORF">ACFPP6_09535</name>
</gene>
<evidence type="ECO:0000256" key="2">
    <source>
        <dbReference type="ARBA" id="ARBA00022840"/>
    </source>
</evidence>
<keyword evidence="1" id="KW-0547">Nucleotide-binding</keyword>
<dbReference type="PRINTS" id="PR00038">
    <property type="entry name" value="HTHLUXR"/>
</dbReference>
<protein>
    <submittedName>
        <fullName evidence="4">AAA family ATPase</fullName>
    </submittedName>
</protein>
<dbReference type="InterPro" id="IPR036388">
    <property type="entry name" value="WH-like_DNA-bd_sf"/>
</dbReference>
<dbReference type="SMART" id="SM00421">
    <property type="entry name" value="HTH_LUXR"/>
    <property type="match status" value="1"/>
</dbReference>
<dbReference type="Pfam" id="PF00196">
    <property type="entry name" value="GerE"/>
    <property type="match status" value="1"/>
</dbReference>
<name>A0ABV9ZU20_9ACTN</name>
<organism evidence="4 5">
    <name type="scientific">Streptomyces aureoversilis</name>
    <dbReference type="NCBI Taxonomy" id="67277"/>
    <lineage>
        <taxon>Bacteria</taxon>
        <taxon>Bacillati</taxon>
        <taxon>Actinomycetota</taxon>
        <taxon>Actinomycetes</taxon>
        <taxon>Kitasatosporales</taxon>
        <taxon>Streptomycetaceae</taxon>
        <taxon>Streptomyces</taxon>
    </lineage>
</organism>
<dbReference type="InterPro" id="IPR016032">
    <property type="entry name" value="Sig_transdc_resp-reg_C-effctor"/>
</dbReference>
<dbReference type="SUPFAM" id="SSF52540">
    <property type="entry name" value="P-loop containing nucleoside triphosphate hydrolases"/>
    <property type="match status" value="1"/>
</dbReference>
<dbReference type="PANTHER" id="PTHR16305">
    <property type="entry name" value="TESTICULAR SOLUBLE ADENYLYL CYCLASE"/>
    <property type="match status" value="1"/>
</dbReference>
<feature type="domain" description="HTH luxR-type" evidence="3">
    <location>
        <begin position="950"/>
        <end position="1016"/>
    </location>
</feature>